<evidence type="ECO:0000313" key="2">
    <source>
        <dbReference type="Proteomes" id="UP000307956"/>
    </source>
</evidence>
<dbReference type="Proteomes" id="UP000307956">
    <property type="component" value="Unassembled WGS sequence"/>
</dbReference>
<protein>
    <submittedName>
        <fullName evidence="1">DUF4197 domain-containing protein</fullName>
    </submittedName>
</protein>
<keyword evidence="2" id="KW-1185">Reference proteome</keyword>
<dbReference type="Pfam" id="PF13852">
    <property type="entry name" value="DUF4197"/>
    <property type="match status" value="1"/>
</dbReference>
<dbReference type="InterPro" id="IPR025245">
    <property type="entry name" value="DUF4197"/>
</dbReference>
<accession>A0A4S4AQT7</accession>
<evidence type="ECO:0000313" key="1">
    <source>
        <dbReference type="EMBL" id="THF62132.1"/>
    </source>
</evidence>
<sequence>MGPILRAFALLVICTPLWAAGGLASLAGFSEQNSATGLREALTQGAGRAVDLLGRRDGFLANPKVKIPLPEALEKAEPLLRMTGRGKDLDELVTAMNRAAEAAVPEARSLLVNAVKQMSVQDAKNILTGGDDSGTRYFRQHTEGRLTELFLPVVKRSTDRLALAGQYNALAGQAATFGLLKAEDAQIEGYVTRKALDGLYLLIAEEERAIRANPVEAAGTWAKRIFGALK</sequence>
<gene>
    <name evidence="1" type="ORF">E6O51_08225</name>
</gene>
<proteinExistence type="predicted"/>
<name>A0A4S4AQT7_9RHOO</name>
<dbReference type="AlphaFoldDB" id="A0A4S4AQT7"/>
<comment type="caution">
    <text evidence="1">The sequence shown here is derived from an EMBL/GenBank/DDBJ whole genome shotgun (WGS) entry which is preliminary data.</text>
</comment>
<dbReference type="OrthoDB" id="5292580at2"/>
<organism evidence="1 2">
    <name type="scientific">Pseudothauera rhizosphaerae</name>
    <dbReference type="NCBI Taxonomy" id="2565932"/>
    <lineage>
        <taxon>Bacteria</taxon>
        <taxon>Pseudomonadati</taxon>
        <taxon>Pseudomonadota</taxon>
        <taxon>Betaproteobacteria</taxon>
        <taxon>Rhodocyclales</taxon>
        <taxon>Zoogloeaceae</taxon>
        <taxon>Pseudothauera</taxon>
    </lineage>
</organism>
<reference evidence="1 2" key="1">
    <citation type="submission" date="2019-04" db="EMBL/GenBank/DDBJ databases">
        <title>Azoarcus rhizosphaerae sp. nov. isolated from rhizosphere of Ficus religiosa.</title>
        <authorList>
            <person name="Lin S.-Y."/>
            <person name="Hameed A."/>
            <person name="Hsu Y.-H."/>
            <person name="Young C.-C."/>
        </authorList>
    </citation>
    <scope>NUCLEOTIDE SEQUENCE [LARGE SCALE GENOMIC DNA]</scope>
    <source>
        <strain evidence="1 2">CC-YHH848</strain>
    </source>
</reference>
<dbReference type="EMBL" id="SSOD01000005">
    <property type="protein sequence ID" value="THF62132.1"/>
    <property type="molecule type" value="Genomic_DNA"/>
</dbReference>
<dbReference type="RefSeq" id="WP_136384495.1">
    <property type="nucleotide sequence ID" value="NZ_SSOD01000005.1"/>
</dbReference>